<reference evidence="4" key="1">
    <citation type="submission" date="2020-04" db="EMBL/GenBank/DDBJ databases">
        <title>Draft genome resource of the tomato pathogen Pseudocercospora fuligena.</title>
        <authorList>
            <person name="Zaccaron A."/>
        </authorList>
    </citation>
    <scope>NUCLEOTIDE SEQUENCE</scope>
    <source>
        <strain evidence="4">PF001</strain>
    </source>
</reference>
<dbReference type="PANTHER" id="PTHR24173">
    <property type="entry name" value="ANKYRIN REPEAT CONTAINING"/>
    <property type="match status" value="1"/>
</dbReference>
<dbReference type="SMART" id="SM00248">
    <property type="entry name" value="ANK"/>
    <property type="match status" value="7"/>
</dbReference>
<evidence type="ECO:0000313" key="5">
    <source>
        <dbReference type="Proteomes" id="UP000660729"/>
    </source>
</evidence>
<dbReference type="Gene3D" id="1.25.40.20">
    <property type="entry name" value="Ankyrin repeat-containing domain"/>
    <property type="match status" value="3"/>
</dbReference>
<protein>
    <submittedName>
        <fullName evidence="4">Ankyrin repeat domain-containing protein 50</fullName>
    </submittedName>
</protein>
<dbReference type="OrthoDB" id="4772757at2759"/>
<dbReference type="EMBL" id="JABCIY010000185">
    <property type="protein sequence ID" value="KAF7189508.1"/>
    <property type="molecule type" value="Genomic_DNA"/>
</dbReference>
<dbReference type="InterPro" id="IPR036770">
    <property type="entry name" value="Ankyrin_rpt-contain_sf"/>
</dbReference>
<evidence type="ECO:0000256" key="1">
    <source>
        <dbReference type="ARBA" id="ARBA00022737"/>
    </source>
</evidence>
<dbReference type="InterPro" id="IPR002110">
    <property type="entry name" value="Ankyrin_rpt"/>
</dbReference>
<dbReference type="PROSITE" id="PS50088">
    <property type="entry name" value="ANK_REPEAT"/>
    <property type="match status" value="4"/>
</dbReference>
<feature type="repeat" description="ANK" evidence="3">
    <location>
        <begin position="173"/>
        <end position="205"/>
    </location>
</feature>
<dbReference type="AlphaFoldDB" id="A0A8H6VEL3"/>
<sequence length="448" mass="49334">MAQASNISQDSLVNEFPALDLAEKSPNWIYYRNLLEIYGTRRYSDFETRSFIFTREGYAHLLKLTISKHSPSDEPSERYKTLLGAAVLSKSPETVKTMLEHHCGEAVLNDLFPLAVKDSTPEVVGVIAQHISSSAFNHKMMQQLTDQILSRGKERHLAFLIETGMDVDSCDLADRTLLRRALEYDHVKTVRVLLDHGASLEQNHNAICHILCSRKEEFARHMTAAWASSMQDFSDSHALLGDLLHAASLCGNLDVVQRLLAMGIPVDIPSSTNADNTALGAASFHGHLGIAQALLDQGADINFSKGDGRPICYAASQGHLQMVQFLLDSGANIHVVGVGETLELGNALFHACKNGHIAVVMTLLDRGLEANAICTSEWQETPLNTACLHGHVDVVKMLLERGADPQTRGPLGTAEDATIKGRSHTTMDESIHYEFNHILQLLREKTEQ</sequence>
<comment type="caution">
    <text evidence="4">The sequence shown here is derived from an EMBL/GenBank/DDBJ whole genome shotgun (WGS) entry which is preliminary data.</text>
</comment>
<dbReference type="Proteomes" id="UP000660729">
    <property type="component" value="Unassembled WGS sequence"/>
</dbReference>
<dbReference type="Pfam" id="PF12796">
    <property type="entry name" value="Ank_2"/>
    <property type="match status" value="1"/>
</dbReference>
<keyword evidence="5" id="KW-1185">Reference proteome</keyword>
<dbReference type="PANTHER" id="PTHR24173:SF74">
    <property type="entry name" value="ANKYRIN REPEAT DOMAIN-CONTAINING PROTEIN 16"/>
    <property type="match status" value="1"/>
</dbReference>
<feature type="repeat" description="ANK" evidence="3">
    <location>
        <begin position="378"/>
        <end position="410"/>
    </location>
</feature>
<keyword evidence="2 3" id="KW-0040">ANK repeat</keyword>
<organism evidence="4 5">
    <name type="scientific">Pseudocercospora fuligena</name>
    <dbReference type="NCBI Taxonomy" id="685502"/>
    <lineage>
        <taxon>Eukaryota</taxon>
        <taxon>Fungi</taxon>
        <taxon>Dikarya</taxon>
        <taxon>Ascomycota</taxon>
        <taxon>Pezizomycotina</taxon>
        <taxon>Dothideomycetes</taxon>
        <taxon>Dothideomycetidae</taxon>
        <taxon>Mycosphaerellales</taxon>
        <taxon>Mycosphaerellaceae</taxon>
        <taxon>Pseudocercospora</taxon>
    </lineage>
</organism>
<feature type="repeat" description="ANK" evidence="3">
    <location>
        <begin position="306"/>
        <end position="338"/>
    </location>
</feature>
<gene>
    <name evidence="4" type="ORF">HII31_09148</name>
</gene>
<dbReference type="Pfam" id="PF13637">
    <property type="entry name" value="Ank_4"/>
    <property type="match status" value="1"/>
</dbReference>
<keyword evidence="1" id="KW-0677">Repeat</keyword>
<dbReference type="PROSITE" id="PS50297">
    <property type="entry name" value="ANK_REP_REGION"/>
    <property type="match status" value="3"/>
</dbReference>
<proteinExistence type="predicted"/>
<evidence type="ECO:0000256" key="2">
    <source>
        <dbReference type="ARBA" id="ARBA00023043"/>
    </source>
</evidence>
<name>A0A8H6VEL3_9PEZI</name>
<evidence type="ECO:0000256" key="3">
    <source>
        <dbReference type="PROSITE-ProRule" id="PRU00023"/>
    </source>
</evidence>
<evidence type="ECO:0000313" key="4">
    <source>
        <dbReference type="EMBL" id="KAF7189508.1"/>
    </source>
</evidence>
<accession>A0A8H6VEL3</accession>
<dbReference type="SUPFAM" id="SSF48403">
    <property type="entry name" value="Ankyrin repeat"/>
    <property type="match status" value="2"/>
</dbReference>
<feature type="repeat" description="ANK" evidence="3">
    <location>
        <begin position="274"/>
        <end position="306"/>
    </location>
</feature>